<organism evidence="2 3">
    <name type="scientific">Claviceps pazoutovae</name>
    <dbReference type="NCBI Taxonomy" id="1649127"/>
    <lineage>
        <taxon>Eukaryota</taxon>
        <taxon>Fungi</taxon>
        <taxon>Dikarya</taxon>
        <taxon>Ascomycota</taxon>
        <taxon>Pezizomycotina</taxon>
        <taxon>Sordariomycetes</taxon>
        <taxon>Hypocreomycetidae</taxon>
        <taxon>Hypocreales</taxon>
        <taxon>Clavicipitaceae</taxon>
        <taxon>Claviceps</taxon>
    </lineage>
</organism>
<accession>A0A9P7M9F2</accession>
<evidence type="ECO:0000313" key="3">
    <source>
        <dbReference type="Proteomes" id="UP000706124"/>
    </source>
</evidence>
<feature type="compositionally biased region" description="Basic and acidic residues" evidence="1">
    <location>
        <begin position="190"/>
        <end position="213"/>
    </location>
</feature>
<feature type="compositionally biased region" description="Polar residues" evidence="1">
    <location>
        <begin position="151"/>
        <end position="160"/>
    </location>
</feature>
<dbReference type="AlphaFoldDB" id="A0A9P7M9F2"/>
<dbReference type="GO" id="GO:0070682">
    <property type="term" value="P:proteasome regulatory particle assembly"/>
    <property type="evidence" value="ECO:0007669"/>
    <property type="project" value="InterPro"/>
</dbReference>
<feature type="compositionally biased region" description="Basic and acidic residues" evidence="1">
    <location>
        <begin position="136"/>
        <end position="145"/>
    </location>
</feature>
<dbReference type="EMBL" id="SRPO01000320">
    <property type="protein sequence ID" value="KAG5934249.1"/>
    <property type="molecule type" value="Genomic_DNA"/>
</dbReference>
<reference evidence="2 3" key="1">
    <citation type="journal article" date="2020" name="bioRxiv">
        <title>Whole genome comparisons of ergot fungi reveals the divergence and evolution of species within the genus Claviceps are the result of varying mechanisms driving genome evolution and host range expansion.</title>
        <authorList>
            <person name="Wyka S.A."/>
            <person name="Mondo S.J."/>
            <person name="Liu M."/>
            <person name="Dettman J."/>
            <person name="Nalam V."/>
            <person name="Broders K.D."/>
        </authorList>
    </citation>
    <scope>NUCLEOTIDE SEQUENCE [LARGE SCALE GENOMIC DNA]</scope>
    <source>
        <strain evidence="2 3">CCC 1485</strain>
    </source>
</reference>
<proteinExistence type="predicted"/>
<dbReference type="GO" id="GO:0030674">
    <property type="term" value="F:protein-macromolecule adaptor activity"/>
    <property type="evidence" value="ECO:0007669"/>
    <property type="project" value="TreeGrafter"/>
</dbReference>
<gene>
    <name evidence="2" type="ORF">E4U60_004015</name>
</gene>
<feature type="compositionally biased region" description="Polar residues" evidence="1">
    <location>
        <begin position="125"/>
        <end position="135"/>
    </location>
</feature>
<dbReference type="OrthoDB" id="548474at2759"/>
<feature type="region of interest" description="Disordered" evidence="1">
    <location>
        <begin position="105"/>
        <end position="213"/>
    </location>
</feature>
<sequence length="213" mass="23524">MSADTRPTSPSRFAAALKDLSVSMLHLKVLEIRNSIAHLQYSNDQLQPFAQGTAIALGQAKANANLEPDQDCVDAIRENEMVIERMAERIAMVRAEIEARGMSWSEFRSTEEVETEAKSKKAMIQSENQNQQHGSDGQRSEETQRVHSAWSDGTFQTGTIRNGELLMNSISRSSQTQRSTGTSGGGLNDEGLRRATEERMRDLSTGEEGGLHL</sequence>
<evidence type="ECO:0000256" key="1">
    <source>
        <dbReference type="SAM" id="MobiDB-lite"/>
    </source>
</evidence>
<dbReference type="PANTHER" id="PTHR40422">
    <property type="entry name" value="TRANSLATION MACHINERY-ASSOCIATED PROTEIN 17"/>
    <property type="match status" value="1"/>
</dbReference>
<feature type="compositionally biased region" description="Low complexity" evidence="1">
    <location>
        <begin position="171"/>
        <end position="181"/>
    </location>
</feature>
<evidence type="ECO:0000313" key="2">
    <source>
        <dbReference type="EMBL" id="KAG5934249.1"/>
    </source>
</evidence>
<protein>
    <recommendedName>
        <fullName evidence="4">Secondary alcohol dehydrogenase</fullName>
    </recommendedName>
</protein>
<dbReference type="InterPro" id="IPR038966">
    <property type="entry name" value="TMA17"/>
</dbReference>
<evidence type="ECO:0008006" key="4">
    <source>
        <dbReference type="Google" id="ProtNLM"/>
    </source>
</evidence>
<comment type="caution">
    <text evidence="2">The sequence shown here is derived from an EMBL/GenBank/DDBJ whole genome shotgun (WGS) entry which is preliminary data.</text>
</comment>
<feature type="compositionally biased region" description="Basic and acidic residues" evidence="1">
    <location>
        <begin position="108"/>
        <end position="119"/>
    </location>
</feature>
<dbReference type="PANTHER" id="PTHR40422:SF1">
    <property type="entry name" value="TRANSLATION MACHINERY-ASSOCIATED PROTEIN 17"/>
    <property type="match status" value="1"/>
</dbReference>
<name>A0A9P7M9F2_9HYPO</name>
<dbReference type="Proteomes" id="UP000706124">
    <property type="component" value="Unassembled WGS sequence"/>
</dbReference>
<keyword evidence="3" id="KW-1185">Reference proteome</keyword>